<comment type="caution">
    <text evidence="1">The sequence shown here is derived from an EMBL/GenBank/DDBJ whole genome shotgun (WGS) entry which is preliminary data.</text>
</comment>
<sequence length="141" mass="16456">MARLLSVFNNSNHNASICCANQTEKGSAFKDEGAFIDTVIDDSGDKWNGLQLKCKFQYVFRNIYIWDDNWNFKFTEITCGAEYIFKISHSQGVIRLVIEDNGIILLNNDDGANSIYPREEHYRFYKMFFDEDKWVVKPSDK</sequence>
<organism evidence="1 2">
    <name type="scientific">Malus baccata</name>
    <name type="common">Siberian crab apple</name>
    <name type="synonym">Pyrus baccata</name>
    <dbReference type="NCBI Taxonomy" id="106549"/>
    <lineage>
        <taxon>Eukaryota</taxon>
        <taxon>Viridiplantae</taxon>
        <taxon>Streptophyta</taxon>
        <taxon>Embryophyta</taxon>
        <taxon>Tracheophyta</taxon>
        <taxon>Spermatophyta</taxon>
        <taxon>Magnoliopsida</taxon>
        <taxon>eudicotyledons</taxon>
        <taxon>Gunneridae</taxon>
        <taxon>Pentapetalae</taxon>
        <taxon>rosids</taxon>
        <taxon>fabids</taxon>
        <taxon>Rosales</taxon>
        <taxon>Rosaceae</taxon>
        <taxon>Amygdaloideae</taxon>
        <taxon>Maleae</taxon>
        <taxon>Malus</taxon>
    </lineage>
</organism>
<gene>
    <name evidence="1" type="ORF">C1H46_029860</name>
</gene>
<name>A0A540LDR3_MALBA</name>
<reference evidence="1 2" key="1">
    <citation type="journal article" date="2019" name="G3 (Bethesda)">
        <title>Sequencing of a Wild Apple (Malus baccata) Genome Unravels the Differences Between Cultivated and Wild Apple Species Regarding Disease Resistance and Cold Tolerance.</title>
        <authorList>
            <person name="Chen X."/>
        </authorList>
    </citation>
    <scope>NUCLEOTIDE SEQUENCE [LARGE SCALE GENOMIC DNA]</scope>
    <source>
        <strain evidence="2">cv. Shandingzi</strain>
        <tissue evidence="1">Leaves</tissue>
    </source>
</reference>
<keyword evidence="2" id="KW-1185">Reference proteome</keyword>
<accession>A0A540LDR3</accession>
<dbReference type="EMBL" id="VIEB01000631">
    <property type="protein sequence ID" value="TQD84570.1"/>
    <property type="molecule type" value="Genomic_DNA"/>
</dbReference>
<evidence type="ECO:0000313" key="2">
    <source>
        <dbReference type="Proteomes" id="UP000315295"/>
    </source>
</evidence>
<dbReference type="AlphaFoldDB" id="A0A540LDR3"/>
<evidence type="ECO:0008006" key="3">
    <source>
        <dbReference type="Google" id="ProtNLM"/>
    </source>
</evidence>
<dbReference type="Proteomes" id="UP000315295">
    <property type="component" value="Unassembled WGS sequence"/>
</dbReference>
<proteinExistence type="predicted"/>
<evidence type="ECO:0000313" key="1">
    <source>
        <dbReference type="EMBL" id="TQD84570.1"/>
    </source>
</evidence>
<protein>
    <recommendedName>
        <fullName evidence="3">S-protein homolog</fullName>
    </recommendedName>
</protein>